<evidence type="ECO:0000313" key="1">
    <source>
        <dbReference type="EMBL" id="GBP53828.1"/>
    </source>
</evidence>
<keyword evidence="2" id="KW-1185">Reference proteome</keyword>
<gene>
    <name evidence="1" type="ORF">EVAR_42546_1</name>
</gene>
<evidence type="ECO:0008006" key="3">
    <source>
        <dbReference type="Google" id="ProtNLM"/>
    </source>
</evidence>
<dbReference type="OrthoDB" id="425681at2759"/>
<name>A0A4C1WR16_EUMVA</name>
<comment type="caution">
    <text evidence="1">The sequence shown here is derived from an EMBL/GenBank/DDBJ whole genome shotgun (WGS) entry which is preliminary data.</text>
</comment>
<dbReference type="AlphaFoldDB" id="A0A4C1WR16"/>
<protein>
    <recommendedName>
        <fullName evidence="3">Reverse transcriptase domain-containing protein</fullName>
    </recommendedName>
</protein>
<reference evidence="1 2" key="1">
    <citation type="journal article" date="2019" name="Commun. Biol.">
        <title>The bagworm genome reveals a unique fibroin gene that provides high tensile strength.</title>
        <authorList>
            <person name="Kono N."/>
            <person name="Nakamura H."/>
            <person name="Ohtoshi R."/>
            <person name="Tomita M."/>
            <person name="Numata K."/>
            <person name="Arakawa K."/>
        </authorList>
    </citation>
    <scope>NUCLEOTIDE SEQUENCE [LARGE SCALE GENOMIC DNA]</scope>
</reference>
<proteinExistence type="predicted"/>
<dbReference type="Proteomes" id="UP000299102">
    <property type="component" value="Unassembled WGS sequence"/>
</dbReference>
<organism evidence="1 2">
    <name type="scientific">Eumeta variegata</name>
    <name type="common">Bagworm moth</name>
    <name type="synonym">Eumeta japonica</name>
    <dbReference type="NCBI Taxonomy" id="151549"/>
    <lineage>
        <taxon>Eukaryota</taxon>
        <taxon>Metazoa</taxon>
        <taxon>Ecdysozoa</taxon>
        <taxon>Arthropoda</taxon>
        <taxon>Hexapoda</taxon>
        <taxon>Insecta</taxon>
        <taxon>Pterygota</taxon>
        <taxon>Neoptera</taxon>
        <taxon>Endopterygota</taxon>
        <taxon>Lepidoptera</taxon>
        <taxon>Glossata</taxon>
        <taxon>Ditrysia</taxon>
        <taxon>Tineoidea</taxon>
        <taxon>Psychidae</taxon>
        <taxon>Oiketicinae</taxon>
        <taxon>Eumeta</taxon>
    </lineage>
</organism>
<evidence type="ECO:0000313" key="2">
    <source>
        <dbReference type="Proteomes" id="UP000299102"/>
    </source>
</evidence>
<sequence>MDELPIKCFLYADDQVVHALWACGLQEMVIRKNDSVKKRGTPLAPNGRIELAHLPHKFLRGGLNYHGERGS</sequence>
<accession>A0A4C1WR16</accession>
<dbReference type="EMBL" id="BGZK01000634">
    <property type="protein sequence ID" value="GBP53828.1"/>
    <property type="molecule type" value="Genomic_DNA"/>
</dbReference>